<keyword evidence="2" id="KW-1185">Reference proteome</keyword>
<sequence>MPDGFKANPKSIEKFAERIDELKTDAKAAQTYAEDHLNLDGEDSRMYVTAANAAKEASDFLSRNYQRLAEIVEAAASELDKAAAMYHETEQEKAARLDATYSTEG</sequence>
<evidence type="ECO:0000313" key="2">
    <source>
        <dbReference type="Proteomes" id="UP000005087"/>
    </source>
</evidence>
<dbReference type="STRING" id="928724.SacglDRAFT_01547"/>
<gene>
    <name evidence="1" type="ORF">SacglDRAFT_01547</name>
</gene>
<dbReference type="Pfam" id="PF10824">
    <property type="entry name" value="T7SS_ESX_EspC"/>
    <property type="match status" value="1"/>
</dbReference>
<dbReference type="EMBL" id="CM001484">
    <property type="protein sequence ID" value="EIE98466.1"/>
    <property type="molecule type" value="Genomic_DNA"/>
</dbReference>
<dbReference type="HOGENOM" id="CLU_174003_0_0_11"/>
<organism evidence="1 2">
    <name type="scientific">Saccharomonospora glauca K62</name>
    <dbReference type="NCBI Taxonomy" id="928724"/>
    <lineage>
        <taxon>Bacteria</taxon>
        <taxon>Bacillati</taxon>
        <taxon>Actinomycetota</taxon>
        <taxon>Actinomycetes</taxon>
        <taxon>Pseudonocardiales</taxon>
        <taxon>Pseudonocardiaceae</taxon>
        <taxon>Saccharomonospora</taxon>
    </lineage>
</organism>
<reference evidence="2" key="2">
    <citation type="submission" date="2012-01" db="EMBL/GenBank/DDBJ databases">
        <title>Noncontiguous Finished sequence of chromosome of Saccharomonospora glauca K62.</title>
        <authorList>
            <consortium name="US DOE Joint Genome Institute"/>
            <person name="Lucas S."/>
            <person name="Han J."/>
            <person name="Lapidus A."/>
            <person name="Cheng J.-F."/>
            <person name="Goodwin L."/>
            <person name="Pitluck S."/>
            <person name="Peters L."/>
            <person name="Mikhailova N."/>
            <person name="Held B."/>
            <person name="Detter J.C."/>
            <person name="Han C."/>
            <person name="Tapia R."/>
            <person name="Land M."/>
            <person name="Hauser L."/>
            <person name="Kyrpides N."/>
            <person name="Ivanova N."/>
            <person name="Pagani I."/>
            <person name="Brambilla E.-M."/>
            <person name="Klenk H.-P."/>
            <person name="Woyke T."/>
        </authorList>
    </citation>
    <scope>NUCLEOTIDE SEQUENCE [LARGE SCALE GENOMIC DNA]</scope>
    <source>
        <strain evidence="2">K62</strain>
    </source>
</reference>
<dbReference type="eggNOG" id="ENOG50315P1">
    <property type="taxonomic scope" value="Bacteria"/>
</dbReference>
<reference evidence="1 2" key="1">
    <citation type="submission" date="2011-09" db="EMBL/GenBank/DDBJ databases">
        <authorList>
            <consortium name="US DOE Joint Genome Institute (JGI-PGF)"/>
            <person name="Lucas S."/>
            <person name="Han J."/>
            <person name="Lapidus A."/>
            <person name="Cheng J.-F."/>
            <person name="Goodwin L."/>
            <person name="Pitluck S."/>
            <person name="Peters L."/>
            <person name="Land M.L."/>
            <person name="Hauser L."/>
            <person name="Brambilla E."/>
            <person name="Klenk H.-P."/>
            <person name="Woyke T.J."/>
        </authorList>
    </citation>
    <scope>NUCLEOTIDE SEQUENCE [LARGE SCALE GENOMIC DNA]</scope>
    <source>
        <strain evidence="1 2">K62</strain>
    </source>
</reference>
<proteinExistence type="predicted"/>
<name>I1D0J2_9PSEU</name>
<evidence type="ECO:0008006" key="3">
    <source>
        <dbReference type="Google" id="ProtNLM"/>
    </source>
</evidence>
<accession>I1D0J2</accession>
<dbReference type="GO" id="GO:0009306">
    <property type="term" value="P:protein secretion"/>
    <property type="evidence" value="ECO:0007669"/>
    <property type="project" value="InterPro"/>
</dbReference>
<dbReference type="AlphaFoldDB" id="I1D0J2"/>
<dbReference type="InterPro" id="IPR022536">
    <property type="entry name" value="EspC"/>
</dbReference>
<evidence type="ECO:0000313" key="1">
    <source>
        <dbReference type="EMBL" id="EIE98466.1"/>
    </source>
</evidence>
<dbReference type="Proteomes" id="UP000005087">
    <property type="component" value="Chromosome"/>
</dbReference>
<protein>
    <recommendedName>
        <fullName evidence="3">Excreted virulence factor EspC, type VII ESX diderm</fullName>
    </recommendedName>
</protein>